<accession>A0ABD0RR91</accession>
<sequence>MTRHPRPSAVSRVRYSSGPRVRQFVASAVLVPSMLPSWTHEDTSVHAQGRDRSPEERRAQHFNSSGDEASFTS</sequence>
<evidence type="ECO:0000313" key="3">
    <source>
        <dbReference type="Proteomes" id="UP001529510"/>
    </source>
</evidence>
<feature type="non-terminal residue" evidence="2">
    <location>
        <position position="73"/>
    </location>
</feature>
<organism evidence="2 3">
    <name type="scientific">Cirrhinus mrigala</name>
    <name type="common">Mrigala</name>
    <dbReference type="NCBI Taxonomy" id="683832"/>
    <lineage>
        <taxon>Eukaryota</taxon>
        <taxon>Metazoa</taxon>
        <taxon>Chordata</taxon>
        <taxon>Craniata</taxon>
        <taxon>Vertebrata</taxon>
        <taxon>Euteleostomi</taxon>
        <taxon>Actinopterygii</taxon>
        <taxon>Neopterygii</taxon>
        <taxon>Teleostei</taxon>
        <taxon>Ostariophysi</taxon>
        <taxon>Cypriniformes</taxon>
        <taxon>Cyprinidae</taxon>
        <taxon>Labeoninae</taxon>
        <taxon>Labeonini</taxon>
        <taxon>Cirrhinus</taxon>
    </lineage>
</organism>
<reference evidence="2 3" key="1">
    <citation type="submission" date="2024-05" db="EMBL/GenBank/DDBJ databases">
        <title>Genome sequencing and assembly of Indian major carp, Cirrhinus mrigala (Hamilton, 1822).</title>
        <authorList>
            <person name="Mohindra V."/>
            <person name="Chowdhury L.M."/>
            <person name="Lal K."/>
            <person name="Jena J.K."/>
        </authorList>
    </citation>
    <scope>NUCLEOTIDE SEQUENCE [LARGE SCALE GENOMIC DNA]</scope>
    <source>
        <strain evidence="2">CM1030</strain>
        <tissue evidence="2">Blood</tissue>
    </source>
</reference>
<feature type="compositionally biased region" description="Polar residues" evidence="1">
    <location>
        <begin position="61"/>
        <end position="73"/>
    </location>
</feature>
<dbReference type="Proteomes" id="UP001529510">
    <property type="component" value="Unassembled WGS sequence"/>
</dbReference>
<evidence type="ECO:0000313" key="2">
    <source>
        <dbReference type="EMBL" id="KAL0200491.1"/>
    </source>
</evidence>
<comment type="caution">
    <text evidence="2">The sequence shown here is derived from an EMBL/GenBank/DDBJ whole genome shotgun (WGS) entry which is preliminary data.</text>
</comment>
<dbReference type="EMBL" id="JAMKFB020000002">
    <property type="protein sequence ID" value="KAL0200491.1"/>
    <property type="molecule type" value="Genomic_DNA"/>
</dbReference>
<dbReference type="AlphaFoldDB" id="A0ABD0RR91"/>
<gene>
    <name evidence="2" type="ORF">M9458_003678</name>
</gene>
<proteinExistence type="predicted"/>
<protein>
    <submittedName>
        <fullName evidence="2">Uncharacterized protein</fullName>
    </submittedName>
</protein>
<feature type="compositionally biased region" description="Basic and acidic residues" evidence="1">
    <location>
        <begin position="39"/>
        <end position="59"/>
    </location>
</feature>
<name>A0ABD0RR91_CIRMR</name>
<feature type="region of interest" description="Disordered" evidence="1">
    <location>
        <begin position="35"/>
        <end position="73"/>
    </location>
</feature>
<keyword evidence="3" id="KW-1185">Reference proteome</keyword>
<evidence type="ECO:0000256" key="1">
    <source>
        <dbReference type="SAM" id="MobiDB-lite"/>
    </source>
</evidence>